<accession>A0A517Y1B4</accession>
<dbReference type="KEGG" id="uli:ETAA1_55410"/>
<organism evidence="1 2">
    <name type="scientific">Urbifossiella limnaea</name>
    <dbReference type="NCBI Taxonomy" id="2528023"/>
    <lineage>
        <taxon>Bacteria</taxon>
        <taxon>Pseudomonadati</taxon>
        <taxon>Planctomycetota</taxon>
        <taxon>Planctomycetia</taxon>
        <taxon>Gemmatales</taxon>
        <taxon>Gemmataceae</taxon>
        <taxon>Urbifossiella</taxon>
    </lineage>
</organism>
<evidence type="ECO:0000313" key="1">
    <source>
        <dbReference type="EMBL" id="QDU23540.1"/>
    </source>
</evidence>
<evidence type="ECO:0000313" key="2">
    <source>
        <dbReference type="Proteomes" id="UP000319576"/>
    </source>
</evidence>
<name>A0A517Y1B4_9BACT</name>
<dbReference type="Proteomes" id="UP000319576">
    <property type="component" value="Chromosome"/>
</dbReference>
<proteinExistence type="predicted"/>
<sequence length="52" mass="5505">MDKVVIAADLSARLRHLTGPSFLADEAGNAVAHVLPPEAFHRLTADAEPSPE</sequence>
<keyword evidence="2" id="KW-1185">Reference proteome</keyword>
<dbReference type="AlphaFoldDB" id="A0A517Y1B4"/>
<gene>
    <name evidence="1" type="ORF">ETAA1_55410</name>
</gene>
<reference evidence="1 2" key="1">
    <citation type="submission" date="2019-02" db="EMBL/GenBank/DDBJ databases">
        <title>Deep-cultivation of Planctomycetes and their phenomic and genomic characterization uncovers novel biology.</title>
        <authorList>
            <person name="Wiegand S."/>
            <person name="Jogler M."/>
            <person name="Boedeker C."/>
            <person name="Pinto D."/>
            <person name="Vollmers J."/>
            <person name="Rivas-Marin E."/>
            <person name="Kohn T."/>
            <person name="Peeters S.H."/>
            <person name="Heuer A."/>
            <person name="Rast P."/>
            <person name="Oberbeckmann S."/>
            <person name="Bunk B."/>
            <person name="Jeske O."/>
            <person name="Meyerdierks A."/>
            <person name="Storesund J.E."/>
            <person name="Kallscheuer N."/>
            <person name="Luecker S."/>
            <person name="Lage O.M."/>
            <person name="Pohl T."/>
            <person name="Merkel B.J."/>
            <person name="Hornburger P."/>
            <person name="Mueller R.-W."/>
            <person name="Bruemmer F."/>
            <person name="Labrenz M."/>
            <person name="Spormann A.M."/>
            <person name="Op den Camp H."/>
            <person name="Overmann J."/>
            <person name="Amann R."/>
            <person name="Jetten M.S.M."/>
            <person name="Mascher T."/>
            <person name="Medema M.H."/>
            <person name="Devos D.P."/>
            <person name="Kaster A.-K."/>
            <person name="Ovreas L."/>
            <person name="Rohde M."/>
            <person name="Galperin M.Y."/>
            <person name="Jogler C."/>
        </authorList>
    </citation>
    <scope>NUCLEOTIDE SEQUENCE [LARGE SCALE GENOMIC DNA]</scope>
    <source>
        <strain evidence="1 2">ETA_A1</strain>
    </source>
</reference>
<protein>
    <submittedName>
        <fullName evidence="1">Uncharacterized protein</fullName>
    </submittedName>
</protein>
<dbReference type="EMBL" id="CP036273">
    <property type="protein sequence ID" value="QDU23540.1"/>
    <property type="molecule type" value="Genomic_DNA"/>
</dbReference>